<gene>
    <name evidence="2" type="ORF">C0Z19_06310</name>
</gene>
<dbReference type="PANTHER" id="PTHR45648:SF22">
    <property type="entry name" value="GDSL LIPASE_ACYLHYDROLASE FAMILY PROTEIN (AFU_ORTHOLOGUE AFUA_4G14700)"/>
    <property type="match status" value="1"/>
</dbReference>
<dbReference type="Gene3D" id="3.40.50.1110">
    <property type="entry name" value="SGNH hydrolase"/>
    <property type="match status" value="1"/>
</dbReference>
<comment type="caution">
    <text evidence="2">The sequence shown here is derived from an EMBL/GenBank/DDBJ whole genome shotgun (WGS) entry which is preliminary data.</text>
</comment>
<dbReference type="GO" id="GO:0016788">
    <property type="term" value="F:hydrolase activity, acting on ester bonds"/>
    <property type="evidence" value="ECO:0007669"/>
    <property type="project" value="InterPro"/>
</dbReference>
<dbReference type="InterPro" id="IPR001087">
    <property type="entry name" value="GDSL"/>
</dbReference>
<accession>A0A2N7WAX6</accession>
<dbReference type="EMBL" id="PNYB01000004">
    <property type="protein sequence ID" value="PMS26554.1"/>
    <property type="molecule type" value="Genomic_DNA"/>
</dbReference>
<dbReference type="PROSITE" id="PS51257">
    <property type="entry name" value="PROKAR_LIPOPROTEIN"/>
    <property type="match status" value="1"/>
</dbReference>
<proteinExistence type="predicted"/>
<dbReference type="Proteomes" id="UP000235347">
    <property type="component" value="Unassembled WGS sequence"/>
</dbReference>
<reference evidence="2 3" key="1">
    <citation type="submission" date="2018-01" db="EMBL/GenBank/DDBJ databases">
        <title>Whole genome analyses suggest that Burkholderia sensu lato contains two further novel genera in the rhizoxinica-symbiotica group Mycetohabitans gen. nov., and Trinickia gen. nov.: implications for the evolution of diazotrophy and nodulation in the Burkholderiaceae.</title>
        <authorList>
            <person name="Estrada-de los Santos P."/>
            <person name="Palmer M."/>
            <person name="Chavez-Ramirez B."/>
            <person name="Beukes C."/>
            <person name="Steenkamp E.T."/>
            <person name="Hirsch A.M."/>
            <person name="Manyaka P."/>
            <person name="Maluk M."/>
            <person name="Lafos M."/>
            <person name="Crook M."/>
            <person name="Gross E."/>
            <person name="Simon M.F."/>
            <person name="Bueno dos Reis Junior F."/>
            <person name="Poole P.S."/>
            <person name="Venter S.N."/>
            <person name="James E.K."/>
        </authorList>
    </citation>
    <scope>NUCLEOTIDE SEQUENCE [LARGE SCALE GENOMIC DNA]</scope>
    <source>
        <strain evidence="2 3">GP25-8</strain>
    </source>
</reference>
<dbReference type="Pfam" id="PF00657">
    <property type="entry name" value="Lipase_GDSL"/>
    <property type="match status" value="1"/>
</dbReference>
<dbReference type="InterPro" id="IPR036514">
    <property type="entry name" value="SGNH_hydro_sf"/>
</dbReference>
<keyword evidence="3" id="KW-1185">Reference proteome</keyword>
<evidence type="ECO:0000313" key="3">
    <source>
        <dbReference type="Proteomes" id="UP000235347"/>
    </source>
</evidence>
<dbReference type="InterPro" id="IPR051058">
    <property type="entry name" value="GDSL_Est/Lipase"/>
</dbReference>
<dbReference type="PANTHER" id="PTHR45648">
    <property type="entry name" value="GDSL LIPASE/ACYLHYDROLASE FAMILY PROTEIN (AFU_ORTHOLOGUE AFUA_4G14700)"/>
    <property type="match status" value="1"/>
</dbReference>
<sequence>MKSMEHDKKTANPAWLRVARGSIACAALALLAACGGGGGSSTPSSSTPTGGVSLKTVSFGDSLSDAGTYAWYARANFGGGQFTTNGNGSAVWTQDVAAYYGDTLTPARNGGFSLTAETDAGGLGFAEGGARVALTPGVGAPTLSATPITTQIANYLAEYKSFNSNNLVLIQGGPNDIFIAAATIAASGGNATVVGQQVAAIQNAAITLVGAVGTLLQNGATKIVLVNVPDIGKTPQGLASADGGALLTQLSQAFNLTLTGALQQAGLTNKVILVDAYSFIDNLLVGTNAATAGFAVTNTATACNLQQMQASATAYGQANPSILNGATPAQFGQSLASSLFCSPQMYTTAGADQTYMFADGVHPTTKLHALFAQQVEKQIAAAGIGK</sequence>
<evidence type="ECO:0000313" key="2">
    <source>
        <dbReference type="EMBL" id="PMS26554.1"/>
    </source>
</evidence>
<evidence type="ECO:0000256" key="1">
    <source>
        <dbReference type="ARBA" id="ARBA00022801"/>
    </source>
</evidence>
<keyword evidence="1 2" id="KW-0378">Hydrolase</keyword>
<dbReference type="SUPFAM" id="SSF52266">
    <property type="entry name" value="SGNH hydrolase"/>
    <property type="match status" value="1"/>
</dbReference>
<name>A0A2N7WAX6_9BURK</name>
<organism evidence="2 3">
    <name type="scientific">Trinickia soli</name>
    <dbReference type="NCBI Taxonomy" id="380675"/>
    <lineage>
        <taxon>Bacteria</taxon>
        <taxon>Pseudomonadati</taxon>
        <taxon>Pseudomonadota</taxon>
        <taxon>Betaproteobacteria</taxon>
        <taxon>Burkholderiales</taxon>
        <taxon>Burkholderiaceae</taxon>
        <taxon>Trinickia</taxon>
    </lineage>
</organism>
<protein>
    <submittedName>
        <fullName evidence="2">Acylhydrolase</fullName>
    </submittedName>
</protein>
<dbReference type="AlphaFoldDB" id="A0A2N7WAX6"/>